<feature type="domain" description="DNA-directed DNA polymerase family B multifunctional" evidence="8">
    <location>
        <begin position="586"/>
        <end position="1052"/>
    </location>
</feature>
<dbReference type="Pfam" id="PF00136">
    <property type="entry name" value="DNA_pol_B"/>
    <property type="match status" value="1"/>
</dbReference>
<dbReference type="InterPro" id="IPR006133">
    <property type="entry name" value="DNA-dir_DNA_pol_B_exonuc"/>
</dbReference>
<dbReference type="InterPro" id="IPR036397">
    <property type="entry name" value="RNaseH_sf"/>
</dbReference>
<dbReference type="PANTHER" id="PTHR10322">
    <property type="entry name" value="DNA POLYMERASE CATALYTIC SUBUNIT"/>
    <property type="match status" value="1"/>
</dbReference>
<feature type="domain" description="DNA-directed DNA polymerase family B exonuclease" evidence="9">
    <location>
        <begin position="162"/>
        <end position="422"/>
    </location>
</feature>
<evidence type="ECO:0000256" key="2">
    <source>
        <dbReference type="ARBA" id="ARBA00012417"/>
    </source>
</evidence>
<dbReference type="SUPFAM" id="SSF53098">
    <property type="entry name" value="Ribonuclease H-like"/>
    <property type="match status" value="1"/>
</dbReference>
<reference evidence="10" key="1">
    <citation type="journal article" date="2020" name="Nature">
        <title>Giant virus diversity and host interactions through global metagenomics.</title>
        <authorList>
            <person name="Schulz F."/>
            <person name="Roux S."/>
            <person name="Paez-Espino D."/>
            <person name="Jungbluth S."/>
            <person name="Walsh D.A."/>
            <person name="Denef V.J."/>
            <person name="McMahon K.D."/>
            <person name="Konstantinidis K.T."/>
            <person name="Eloe-Fadrosh E.A."/>
            <person name="Kyrpides N.C."/>
            <person name="Woyke T."/>
        </authorList>
    </citation>
    <scope>NUCLEOTIDE SEQUENCE</scope>
    <source>
        <strain evidence="10">GVMAG-S-1014582-52</strain>
    </source>
</reference>
<dbReference type="PRINTS" id="PR00106">
    <property type="entry name" value="DNAPOLB"/>
</dbReference>
<name>A0A6C0LT62_9ZZZZ</name>
<dbReference type="PROSITE" id="PS00116">
    <property type="entry name" value="DNA_POLYMERASE_B"/>
    <property type="match status" value="1"/>
</dbReference>
<dbReference type="SUPFAM" id="SSF56672">
    <property type="entry name" value="DNA/RNA polymerases"/>
    <property type="match status" value="1"/>
</dbReference>
<evidence type="ECO:0000313" key="10">
    <source>
        <dbReference type="EMBL" id="QHU33198.1"/>
    </source>
</evidence>
<organism evidence="10">
    <name type="scientific">viral metagenome</name>
    <dbReference type="NCBI Taxonomy" id="1070528"/>
    <lineage>
        <taxon>unclassified sequences</taxon>
        <taxon>metagenomes</taxon>
        <taxon>organismal metagenomes</taxon>
    </lineage>
</organism>
<keyword evidence="3" id="KW-0808">Transferase</keyword>
<dbReference type="GO" id="GO:0006297">
    <property type="term" value="P:nucleotide-excision repair, DNA gap filling"/>
    <property type="evidence" value="ECO:0007669"/>
    <property type="project" value="TreeGrafter"/>
</dbReference>
<accession>A0A6C0LT62</accession>
<dbReference type="EC" id="2.7.7.7" evidence="2"/>
<dbReference type="GO" id="GO:0003887">
    <property type="term" value="F:DNA-directed DNA polymerase activity"/>
    <property type="evidence" value="ECO:0007669"/>
    <property type="project" value="UniProtKB-KW"/>
</dbReference>
<dbReference type="InterPro" id="IPR050240">
    <property type="entry name" value="DNA_pol_type-B"/>
</dbReference>
<sequence length="1101" mass="128748">MITNNNLITREKEELQGDKLEFQISDWNFYHELDNDEEQRYVIQLFGRTEDDKDVCLKVTEFMPFFYVEIPEKWGRMHIEIFINVLKSRVKYKSEKYNYDISNSLIQYKEIKKYKFQNFNNRKEFRFLLLVFKSYTAMQLFSNTLAYPLRISELTTQPTIYQRYESNIEPHIRFMHMRNISSCGWIIIEKTKMKHIPNYSNCDLSYQVNWQYIEPSENDNRIAPFKIMGYDIECVSCDENFPQANRKKDKIIQIGITMYRYGSMICYDQHILALKGCAKINGVNVECYATEKELLEAFARKIAELRPDFKAGYNNFGFDDKYIWERIKRIDKITEQKSDYNFEIDNLSVKILGIMGKLNYSYLKEWEQIPISLTKFEVKNLSSSALGDNELSFFQVPGIVSIDMMKVIQREHKLIGYKLDNVSANFITEKVEKFTKSRDNDLNYIYIYTVSTKALEKNSFIQIMIDDGYSPSPLCENARYKVLDIETIIDKGEKEIEYQTIKILFTKTEISNLKEAMTNPILKVFWTFAKDDMHHSLIKKYFNERDPIQLRRVAKYCLKDCKLVNLLLTKLEIIVNSIGMAKVCNVPLSYLFLRGQGVKIFSLVAKKCRLKNFLIPVLIKTNLNLDNDFTYEGATVITPKPGVYLSPIAVLDYNALYPKSMCERNLSHECYVKDSKYDNLSNYRYHNIDIVIKDKGRTVYNIDGTKKIERHRFAQELDSNGNPVYGILPEILTELLDQRKVTNEKIKTTNDAFLKAILNSLQIAYKITANSLYGQTGAPTSPIFFLPIAASTTAIGRERLYFAKKIVEENFDKAEVIYGDTDSIFINFHIKDDNGKDRTDKEALIKTIVLAKKAANIINDKLPKPQCIVYEKTFHPLILIAKKKYVGLLFEENPDKYYLKSMGIVLKRRDNAPIVKIVIGGIINYILKNRDLDKAIKYTKQEIRKLMDGKYSIDKFIISKTLKAKYKKPSTIAHKVLADRIALRDPGNKPQINDRIPYVYVVKKLSKKQKKTALQGDLIETPDYVIENELKIDYLYYLTNQIINPVTQILETLIPTKEVEKLFKIFINEEEGKRIGRRNLGDWMMENKDKTILQEDWDDFE</sequence>
<dbReference type="GO" id="GO:0006287">
    <property type="term" value="P:base-excision repair, gap-filling"/>
    <property type="evidence" value="ECO:0007669"/>
    <property type="project" value="TreeGrafter"/>
</dbReference>
<dbReference type="Gene3D" id="3.30.420.10">
    <property type="entry name" value="Ribonuclease H-like superfamily/Ribonuclease H"/>
    <property type="match status" value="2"/>
</dbReference>
<evidence type="ECO:0000256" key="7">
    <source>
        <dbReference type="ARBA" id="ARBA00049244"/>
    </source>
</evidence>
<dbReference type="InterPro" id="IPR006134">
    <property type="entry name" value="DNA-dir_DNA_pol_B_multi_dom"/>
</dbReference>
<dbReference type="InterPro" id="IPR017964">
    <property type="entry name" value="DNA-dir_DNA_pol_B_CS"/>
</dbReference>
<evidence type="ECO:0000256" key="4">
    <source>
        <dbReference type="ARBA" id="ARBA00022695"/>
    </source>
</evidence>
<dbReference type="GO" id="GO:0043625">
    <property type="term" value="C:delta DNA polymerase complex"/>
    <property type="evidence" value="ECO:0007669"/>
    <property type="project" value="TreeGrafter"/>
</dbReference>
<protein>
    <recommendedName>
        <fullName evidence="2">DNA-directed DNA polymerase</fullName>
        <ecNumber evidence="2">2.7.7.7</ecNumber>
    </recommendedName>
</protein>
<keyword evidence="6" id="KW-0238">DNA-binding</keyword>
<dbReference type="InterPro" id="IPR042087">
    <property type="entry name" value="DNA_pol_B_thumb"/>
</dbReference>
<dbReference type="InterPro" id="IPR023211">
    <property type="entry name" value="DNA_pol_palm_dom_sf"/>
</dbReference>
<evidence type="ECO:0000256" key="6">
    <source>
        <dbReference type="ARBA" id="ARBA00023125"/>
    </source>
</evidence>
<evidence type="ECO:0000256" key="1">
    <source>
        <dbReference type="ARBA" id="ARBA00005755"/>
    </source>
</evidence>
<dbReference type="InterPro" id="IPR043502">
    <property type="entry name" value="DNA/RNA_pol_sf"/>
</dbReference>
<evidence type="ECO:0000259" key="8">
    <source>
        <dbReference type="Pfam" id="PF00136"/>
    </source>
</evidence>
<dbReference type="GO" id="GO:0003677">
    <property type="term" value="F:DNA binding"/>
    <property type="evidence" value="ECO:0007669"/>
    <property type="project" value="UniProtKB-KW"/>
</dbReference>
<comment type="similarity">
    <text evidence="1">Belongs to the DNA polymerase type-B family.</text>
</comment>
<dbReference type="Gene3D" id="3.30.342.10">
    <property type="entry name" value="DNA Polymerase, chain B, domain 1"/>
    <property type="match status" value="1"/>
</dbReference>
<dbReference type="EMBL" id="MN740556">
    <property type="protein sequence ID" value="QHU33198.1"/>
    <property type="molecule type" value="Genomic_DNA"/>
</dbReference>
<dbReference type="GO" id="GO:0000166">
    <property type="term" value="F:nucleotide binding"/>
    <property type="evidence" value="ECO:0007669"/>
    <property type="project" value="InterPro"/>
</dbReference>
<dbReference type="Gene3D" id="3.90.1600.10">
    <property type="entry name" value="Palm domain of DNA polymerase"/>
    <property type="match status" value="1"/>
</dbReference>
<dbReference type="PANTHER" id="PTHR10322:SF23">
    <property type="entry name" value="DNA POLYMERASE DELTA CATALYTIC SUBUNIT"/>
    <property type="match status" value="1"/>
</dbReference>
<evidence type="ECO:0000256" key="5">
    <source>
        <dbReference type="ARBA" id="ARBA00022932"/>
    </source>
</evidence>
<dbReference type="InterPro" id="IPR012337">
    <property type="entry name" value="RNaseH-like_sf"/>
</dbReference>
<dbReference type="GO" id="GO:0008296">
    <property type="term" value="F:3'-5'-DNA exonuclease activity"/>
    <property type="evidence" value="ECO:0007669"/>
    <property type="project" value="TreeGrafter"/>
</dbReference>
<dbReference type="Gene3D" id="1.10.132.60">
    <property type="entry name" value="DNA polymerase family B, C-terminal domain"/>
    <property type="match status" value="1"/>
</dbReference>
<dbReference type="SMART" id="SM00486">
    <property type="entry name" value="POLBc"/>
    <property type="match status" value="1"/>
</dbReference>
<keyword evidence="5" id="KW-0239">DNA-directed DNA polymerase</keyword>
<evidence type="ECO:0000256" key="3">
    <source>
        <dbReference type="ARBA" id="ARBA00022679"/>
    </source>
</evidence>
<dbReference type="AlphaFoldDB" id="A0A6C0LT62"/>
<dbReference type="Gene3D" id="1.10.287.690">
    <property type="entry name" value="Helix hairpin bin"/>
    <property type="match status" value="1"/>
</dbReference>
<dbReference type="InterPro" id="IPR006172">
    <property type="entry name" value="DNA-dir_DNA_pol_B"/>
</dbReference>
<proteinExistence type="inferred from homology"/>
<dbReference type="GO" id="GO:0045004">
    <property type="term" value="P:DNA replication proofreading"/>
    <property type="evidence" value="ECO:0007669"/>
    <property type="project" value="TreeGrafter"/>
</dbReference>
<comment type="catalytic activity">
    <reaction evidence="7">
        <text>DNA(n) + a 2'-deoxyribonucleoside 5'-triphosphate = DNA(n+1) + diphosphate</text>
        <dbReference type="Rhea" id="RHEA:22508"/>
        <dbReference type="Rhea" id="RHEA-COMP:17339"/>
        <dbReference type="Rhea" id="RHEA-COMP:17340"/>
        <dbReference type="ChEBI" id="CHEBI:33019"/>
        <dbReference type="ChEBI" id="CHEBI:61560"/>
        <dbReference type="ChEBI" id="CHEBI:173112"/>
        <dbReference type="EC" id="2.7.7.7"/>
    </reaction>
</comment>
<evidence type="ECO:0000259" key="9">
    <source>
        <dbReference type="Pfam" id="PF03104"/>
    </source>
</evidence>
<dbReference type="Pfam" id="PF03104">
    <property type="entry name" value="DNA_pol_B_exo1"/>
    <property type="match status" value="1"/>
</dbReference>
<keyword evidence="4" id="KW-0548">Nucleotidyltransferase</keyword>